<dbReference type="Proteomes" id="UP000271098">
    <property type="component" value="Unassembled WGS sequence"/>
</dbReference>
<dbReference type="Gene3D" id="2.20.70.10">
    <property type="match status" value="1"/>
</dbReference>
<protein>
    <recommendedName>
        <fullName evidence="4">DRBM domain-containing protein</fullName>
    </recommendedName>
</protein>
<dbReference type="InterPro" id="IPR040375">
    <property type="entry name" value="DGCR8"/>
</dbReference>
<dbReference type="Gene3D" id="3.30.160.590">
    <property type="match status" value="1"/>
</dbReference>
<evidence type="ECO:0000313" key="3">
    <source>
        <dbReference type="Proteomes" id="UP000271098"/>
    </source>
</evidence>
<dbReference type="GO" id="GO:0020037">
    <property type="term" value="F:heme binding"/>
    <property type="evidence" value="ECO:0007669"/>
    <property type="project" value="InterPro"/>
</dbReference>
<accession>A0A3P7MKK1</accession>
<dbReference type="FunFam" id="3.30.160.20:FF:000021">
    <property type="entry name" value="Microprocessor complex subunit DGCR8"/>
    <property type="match status" value="1"/>
</dbReference>
<reference evidence="2 3" key="1">
    <citation type="submission" date="2018-11" db="EMBL/GenBank/DDBJ databases">
        <authorList>
            <consortium name="Pathogen Informatics"/>
        </authorList>
    </citation>
    <scope>NUCLEOTIDE SEQUENCE [LARGE SCALE GENOMIC DNA]</scope>
</reference>
<name>A0A3P7MKK1_9BILA</name>
<dbReference type="PANTHER" id="PTHR13482:SF3">
    <property type="entry name" value="MICROPROCESSOR COMPLEX SUBUNIT DGCR8"/>
    <property type="match status" value="1"/>
</dbReference>
<dbReference type="GO" id="GO:0003725">
    <property type="term" value="F:double-stranded RNA binding"/>
    <property type="evidence" value="ECO:0007669"/>
    <property type="project" value="TreeGrafter"/>
</dbReference>
<organism evidence="2 3">
    <name type="scientific">Gongylonema pulchrum</name>
    <dbReference type="NCBI Taxonomy" id="637853"/>
    <lineage>
        <taxon>Eukaryota</taxon>
        <taxon>Metazoa</taxon>
        <taxon>Ecdysozoa</taxon>
        <taxon>Nematoda</taxon>
        <taxon>Chromadorea</taxon>
        <taxon>Rhabditida</taxon>
        <taxon>Spirurina</taxon>
        <taxon>Spiruromorpha</taxon>
        <taxon>Spiruroidea</taxon>
        <taxon>Gongylonematidae</taxon>
        <taxon>Gongylonema</taxon>
    </lineage>
</organism>
<gene>
    <name evidence="2" type="ORF">GPUH_LOCUS17603</name>
</gene>
<dbReference type="EMBL" id="UYRT01085405">
    <property type="protein sequence ID" value="VDN30104.1"/>
    <property type="molecule type" value="Genomic_DNA"/>
</dbReference>
<evidence type="ECO:0008006" key="4">
    <source>
        <dbReference type="Google" id="ProtNLM"/>
    </source>
</evidence>
<keyword evidence="3" id="KW-1185">Reference proteome</keyword>
<dbReference type="GO" id="GO:0070877">
    <property type="term" value="C:microprocessor complex"/>
    <property type="evidence" value="ECO:0007669"/>
    <property type="project" value="InterPro"/>
</dbReference>
<proteinExistence type="predicted"/>
<sequence>MLEKPVEEANVGSVILPEGGEKRQKRVLKHRVTTPFECLPEGWVEVTHCSGLPVYVERKSRVCTFSRPYCIGRGSARNHAVPVSAIPCLHQKRVRKEMEEAAAAQADRVKNAAEGGANSAEDIIARIHAPPVKVQSVQDYKKEQLDGDALYEYAKNNFQFTYVPTVRFNKWSATRDFHRQRKLAQAERMGKTSAAIEVSLDRPSLSSNVKLITVPSMEANQKPQHRSFFLNPQGKTSVSVLHEYVQKVLKSTINYVFSETRNSAMPFVCSARLKINQNNRVLYASSVREKLMLLQEKQMREQRLRENGEEPNEGALKVTSLNQNDGAEDEEQKAEDDSVELFDMIEIEDSRVYEISARAGQPSPYLLLQECLKQNAAFGDTEIKLHSSRVKHQRHQFDMEVGKHRVSVICTNKREGKQKTSQAMLKKLHPNLNTWGSLLRLYGHETQQKQQEARKSRHSIIKLQGAYFLTFFSLFFQINPFCRCQCSGQRSYPSISCC</sequence>
<dbReference type="GO" id="GO:0031053">
    <property type="term" value="P:primary miRNA processing"/>
    <property type="evidence" value="ECO:0007669"/>
    <property type="project" value="InterPro"/>
</dbReference>
<feature type="region of interest" description="Disordered" evidence="1">
    <location>
        <begin position="302"/>
        <end position="337"/>
    </location>
</feature>
<dbReference type="Gene3D" id="3.30.160.20">
    <property type="match status" value="1"/>
</dbReference>
<evidence type="ECO:0000256" key="1">
    <source>
        <dbReference type="SAM" id="MobiDB-lite"/>
    </source>
</evidence>
<dbReference type="CDD" id="cd19868">
    <property type="entry name" value="DSRM_DGCR8_rpt2"/>
    <property type="match status" value="1"/>
</dbReference>
<dbReference type="GO" id="GO:0070878">
    <property type="term" value="F:primary miRNA binding"/>
    <property type="evidence" value="ECO:0007669"/>
    <property type="project" value="TreeGrafter"/>
</dbReference>
<dbReference type="AlphaFoldDB" id="A0A3P7MKK1"/>
<evidence type="ECO:0000313" key="2">
    <source>
        <dbReference type="EMBL" id="VDN30104.1"/>
    </source>
</evidence>
<dbReference type="OrthoDB" id="112668at2759"/>
<dbReference type="PANTHER" id="PTHR13482">
    <property type="entry name" value="MICRORNA PROCESSOR COMPLEX SUBUNIT DGCR8"/>
    <property type="match status" value="1"/>
</dbReference>
<dbReference type="GO" id="GO:0042802">
    <property type="term" value="F:identical protein binding"/>
    <property type="evidence" value="ECO:0007669"/>
    <property type="project" value="InterPro"/>
</dbReference>
<feature type="compositionally biased region" description="Acidic residues" evidence="1">
    <location>
        <begin position="326"/>
        <end position="337"/>
    </location>
</feature>